<dbReference type="SUPFAM" id="SSF53474">
    <property type="entry name" value="alpha/beta-Hydrolases"/>
    <property type="match status" value="1"/>
</dbReference>
<accession>G9FH39</accession>
<dbReference type="KEGG" id="vg:11541260"/>
<evidence type="ECO:0000313" key="1">
    <source>
        <dbReference type="EMBL" id="AEV51868.1"/>
    </source>
</evidence>
<name>G9FH39_9CAUD</name>
<protein>
    <recommendedName>
        <fullName evidence="3">Alpha/beta hydrolase</fullName>
    </recommendedName>
</protein>
<evidence type="ECO:0000313" key="2">
    <source>
        <dbReference type="Proteomes" id="UP000005427"/>
    </source>
</evidence>
<keyword evidence="2" id="KW-1185">Reference proteome</keyword>
<proteinExistence type="predicted"/>
<organism evidence="1 2">
    <name type="scientific">Rhodococcus phage REQ2</name>
    <dbReference type="NCBI Taxonomy" id="1109713"/>
    <lineage>
        <taxon>Viruses</taxon>
        <taxon>Duplodnaviria</taxon>
        <taxon>Heunggongvirae</taxon>
        <taxon>Uroviricota</taxon>
        <taxon>Caudoviricetes</taxon>
        <taxon>Caudoviricetes incertae sedis</taxon>
        <taxon>Melbournevirus</taxon>
        <taxon>Melbournevirus REQ2</taxon>
    </lineage>
</organism>
<sequence length="304" mass="32153">MPATSSGTAYTVYTTTSTGYGTAAYAVADSRKNDADIPTILYSHGAGGAYNQFATLAAWAGLRDWIIDHGGAWVEGSGGLTDTAGQNNWGNADARAAYVAYLEWAATKIDIGPVVPLGRSMGGVVAPWLYLRSPIAAQCVGLIVNSGVQTLTYGTRDSVNGSLKPTGQYFGQTILDAYGAANYDEFVTKAADFDPMNFMPSLWDGKKVLQLVGTADTTVPRAIRGADPLRAIYSGLLSDDRLDVRDGGDHSQANGSYLQSAAMTAFLTDIAFTNVGPPIDAQSYQVLGHWLYQGGQTYAMTPTL</sequence>
<dbReference type="Gene3D" id="3.40.50.1820">
    <property type="entry name" value="alpha/beta hydrolase"/>
    <property type="match status" value="1"/>
</dbReference>
<reference evidence="1 2" key="1">
    <citation type="submission" date="2011-06" db="EMBL/GenBank/DDBJ databases">
        <title>Two lysogenic phages can combine to generate a single lytic phage.</title>
        <authorList>
            <person name="Petrovski S."/>
        </authorList>
    </citation>
    <scope>NUCLEOTIDE SEQUENCE [LARGE SCALE GENOMIC DNA]</scope>
</reference>
<dbReference type="GeneID" id="11541260"/>
<dbReference type="InterPro" id="IPR029058">
    <property type="entry name" value="AB_hydrolase_fold"/>
</dbReference>
<evidence type="ECO:0008006" key="3">
    <source>
        <dbReference type="Google" id="ProtNLM"/>
    </source>
</evidence>
<dbReference type="EMBL" id="JN116823">
    <property type="protein sequence ID" value="AEV51868.1"/>
    <property type="molecule type" value="Genomic_DNA"/>
</dbReference>
<dbReference type="RefSeq" id="YP_005087058.1">
    <property type="nucleotide sequence ID" value="NC_016652.1"/>
</dbReference>
<dbReference type="Proteomes" id="UP000005427">
    <property type="component" value="Segment"/>
</dbReference>